<dbReference type="Pfam" id="PF04434">
    <property type="entry name" value="SWIM"/>
    <property type="match status" value="1"/>
</dbReference>
<keyword evidence="3" id="KW-0862">Zinc</keyword>
<dbReference type="SMART" id="SM00575">
    <property type="entry name" value="ZnF_PMZ"/>
    <property type="match status" value="1"/>
</dbReference>
<gene>
    <name evidence="6" type="ORF">L3X38_011842</name>
</gene>
<evidence type="ECO:0000259" key="5">
    <source>
        <dbReference type="PROSITE" id="PS50158"/>
    </source>
</evidence>
<sequence>MGASQCIPRLAGEKMYQVSHMYGGEFVIDLTAMSCSCRRWDLCGIPCAGAISAIFHRDENPVKYVHECYKPQTYMRSYEPVIHLIPSMDQWVKSGLPPIRSPFHKCQPGRPKRVRTKEAAVVQVPAPNPPNPPNPLPPGYTAPATKLRRLFIKIRCGACGKEGHNRRGCGNQAEAAQNGNVGQNEVQAADNGNAGQNHIAPAQTNAAPAQTNTAPVQNKAAPTQTYIAPTQIQVNRGRGRGRGRERGLWNLAARMSSSQPVVSDISQGKANLPMTYS</sequence>
<name>A0AAD4WKL4_PRUDU</name>
<keyword evidence="1" id="KW-0479">Metal-binding</keyword>
<dbReference type="InterPro" id="IPR006564">
    <property type="entry name" value="Znf_PMZ"/>
</dbReference>
<proteinExistence type="predicted"/>
<dbReference type="PANTHER" id="PTHR31973">
    <property type="entry name" value="POLYPROTEIN, PUTATIVE-RELATED"/>
    <property type="match status" value="1"/>
</dbReference>
<keyword evidence="2 4" id="KW-0863">Zinc-finger</keyword>
<dbReference type="PANTHER" id="PTHR31973:SF199">
    <property type="entry name" value="SWIM-TYPE DOMAIN-CONTAINING PROTEIN"/>
    <property type="match status" value="1"/>
</dbReference>
<dbReference type="AlphaFoldDB" id="A0AAD4WKL4"/>
<reference evidence="6 7" key="1">
    <citation type="journal article" date="2022" name="G3 (Bethesda)">
        <title>Whole-genome sequence and methylome profiling of the almond [Prunus dulcis (Mill.) D.A. Webb] cultivar 'Nonpareil'.</title>
        <authorList>
            <person name="D'Amico-Willman K.M."/>
            <person name="Ouma W.Z."/>
            <person name="Meulia T."/>
            <person name="Sideli G.M."/>
            <person name="Gradziel T.M."/>
            <person name="Fresnedo-Ramirez J."/>
        </authorList>
    </citation>
    <scope>NUCLEOTIDE SEQUENCE [LARGE SCALE GENOMIC DNA]</scope>
    <source>
        <strain evidence="6">Clone GOH B32 T37-40</strain>
    </source>
</reference>
<keyword evidence="7" id="KW-1185">Reference proteome</keyword>
<comment type="caution">
    <text evidence="6">The sequence shown here is derived from an EMBL/GenBank/DDBJ whole genome shotgun (WGS) entry which is preliminary data.</text>
</comment>
<evidence type="ECO:0000256" key="2">
    <source>
        <dbReference type="ARBA" id="ARBA00022771"/>
    </source>
</evidence>
<evidence type="ECO:0000256" key="3">
    <source>
        <dbReference type="ARBA" id="ARBA00022833"/>
    </source>
</evidence>
<feature type="domain" description="CCHC-type" evidence="5">
    <location>
        <begin position="155"/>
        <end position="169"/>
    </location>
</feature>
<evidence type="ECO:0000256" key="1">
    <source>
        <dbReference type="ARBA" id="ARBA00022723"/>
    </source>
</evidence>
<protein>
    <recommendedName>
        <fullName evidence="5">CCHC-type domain-containing protein</fullName>
    </recommendedName>
</protein>
<organism evidence="6 7">
    <name type="scientific">Prunus dulcis</name>
    <name type="common">Almond</name>
    <name type="synonym">Amygdalus dulcis</name>
    <dbReference type="NCBI Taxonomy" id="3755"/>
    <lineage>
        <taxon>Eukaryota</taxon>
        <taxon>Viridiplantae</taxon>
        <taxon>Streptophyta</taxon>
        <taxon>Embryophyta</taxon>
        <taxon>Tracheophyta</taxon>
        <taxon>Spermatophyta</taxon>
        <taxon>Magnoliopsida</taxon>
        <taxon>eudicotyledons</taxon>
        <taxon>Gunneridae</taxon>
        <taxon>Pentapetalae</taxon>
        <taxon>rosids</taxon>
        <taxon>fabids</taxon>
        <taxon>Rosales</taxon>
        <taxon>Rosaceae</taxon>
        <taxon>Amygdaloideae</taxon>
        <taxon>Amygdaleae</taxon>
        <taxon>Prunus</taxon>
    </lineage>
</organism>
<evidence type="ECO:0000313" key="7">
    <source>
        <dbReference type="Proteomes" id="UP001054821"/>
    </source>
</evidence>
<dbReference type="EMBL" id="JAJFAZ020000002">
    <property type="protein sequence ID" value="KAI5343966.1"/>
    <property type="molecule type" value="Genomic_DNA"/>
</dbReference>
<accession>A0AAD4WKL4</accession>
<dbReference type="InterPro" id="IPR007527">
    <property type="entry name" value="Znf_SWIM"/>
</dbReference>
<dbReference type="Proteomes" id="UP001054821">
    <property type="component" value="Chromosome 2"/>
</dbReference>
<evidence type="ECO:0000256" key="4">
    <source>
        <dbReference type="PROSITE-ProRule" id="PRU00047"/>
    </source>
</evidence>
<dbReference type="GO" id="GO:0008270">
    <property type="term" value="F:zinc ion binding"/>
    <property type="evidence" value="ECO:0007669"/>
    <property type="project" value="UniProtKB-KW"/>
</dbReference>
<dbReference type="InterPro" id="IPR001878">
    <property type="entry name" value="Znf_CCHC"/>
</dbReference>
<evidence type="ECO:0000313" key="6">
    <source>
        <dbReference type="EMBL" id="KAI5343966.1"/>
    </source>
</evidence>
<dbReference type="PROSITE" id="PS50158">
    <property type="entry name" value="ZF_CCHC"/>
    <property type="match status" value="1"/>
</dbReference>
<dbReference type="GO" id="GO:0003676">
    <property type="term" value="F:nucleic acid binding"/>
    <property type="evidence" value="ECO:0007669"/>
    <property type="project" value="InterPro"/>
</dbReference>